<dbReference type="VEuPathDB" id="FungiDB:GVI51_K06589"/>
<dbReference type="GO" id="GO:0005737">
    <property type="term" value="C:cytoplasm"/>
    <property type="evidence" value="ECO:0007669"/>
    <property type="project" value="TreeGrafter"/>
</dbReference>
<evidence type="ECO:0000313" key="2">
    <source>
        <dbReference type="Proteomes" id="UP000054886"/>
    </source>
</evidence>
<dbReference type="InterPro" id="IPR013877">
    <property type="entry name" value="YAP-bd/ALF4/Glomulin"/>
</dbReference>
<dbReference type="VEuPathDB" id="FungiDB:CAGL0K06743g"/>
<evidence type="ECO:0000313" key="1">
    <source>
        <dbReference type="EMBL" id="KTA95041.1"/>
    </source>
</evidence>
<protein>
    <submittedName>
        <fullName evidence="1">YAP1-binding protein 1</fullName>
    </submittedName>
</protein>
<dbReference type="GO" id="GO:0015035">
    <property type="term" value="F:protein-disulfide reductase activity"/>
    <property type="evidence" value="ECO:0007669"/>
    <property type="project" value="EnsemblFungi"/>
</dbReference>
<dbReference type="PANTHER" id="PTHR28020">
    <property type="entry name" value="YAP1-BINDING PROTEIN 1-RELATED"/>
    <property type="match status" value="1"/>
</dbReference>
<name>A0A0W0C657_CANGB</name>
<dbReference type="EMBL" id="LLZZ01000194">
    <property type="protein sequence ID" value="KTA95041.1"/>
    <property type="molecule type" value="Genomic_DNA"/>
</dbReference>
<dbReference type="AlphaFoldDB" id="A0A0W0C657"/>
<dbReference type="Proteomes" id="UP000054886">
    <property type="component" value="Unassembled WGS sequence"/>
</dbReference>
<sequence>MSDAFEEVCDALKASFTDDKEDSLTLVTMIDTLSEEVDEGFEVKEKEQFLELLLNLLEADTELVSAVGWDLPRTLLRFCNAKNIKNSDRLRKCKVVTICMAIFNLLALHAKPQECLVTTLELLSELNFKNIVEECHQLSEDGSDNNTAEEDNDAVEDYMKDRDQPEIIFGVKSYALFELAGSLIRRVATLHPSKYLEEAVTAIRKYVTNNTEVVEDVKFILRRVFAFCRGYIPPEPPRQLIVDLKMNHEEYDEIMNSEIELQVRLLRNLCTFSVAYCVKFLNDKTEVVYFHKLINKDLQLPEFYRSIHDIISRYYQIAFSFDIDLNDEFNDILRETRGIYEDVIKRINETNNTDKNAKSDILLKAGYYYEVQKTAREKEINPDTKGIILLSGFNYIENGDHLIDIDIADALYLYLRFASESLFSPTCHNVTIEGVARYWIWAALTTTDNNILKEKLAELSPLVLHSVLNLLLVKNCHQVNEEIRMITFTLITRILCLLPENCSYEFLMDELDNCAVVFGKSCVLGILRDLVIKVDHSVSSNNTDTEDLSESMAQLKINNEKRAKKTFITLDSKRAGEIEDLAIKTLKETKKSMKKDYILLVLNYIKFFSTFAHKWNKSKLNEFTTLVATNFSDSKMLPEINAIIDANEKLRSLTE</sequence>
<dbReference type="GO" id="GO:0140297">
    <property type="term" value="F:DNA-binding transcription factor binding"/>
    <property type="evidence" value="ECO:0007669"/>
    <property type="project" value="EnsemblFungi"/>
</dbReference>
<dbReference type="VEuPathDB" id="FungiDB:GWK60_K06589"/>
<dbReference type="PANTHER" id="PTHR28020:SF1">
    <property type="entry name" value="YAP1-BINDING PROTEIN 1-RELATED"/>
    <property type="match status" value="1"/>
</dbReference>
<dbReference type="GO" id="GO:0034599">
    <property type="term" value="P:cellular response to oxidative stress"/>
    <property type="evidence" value="ECO:0007669"/>
    <property type="project" value="InterPro"/>
</dbReference>
<dbReference type="Pfam" id="PF08568">
    <property type="entry name" value="Kinetochor_Ybp2"/>
    <property type="match status" value="1"/>
</dbReference>
<comment type="caution">
    <text evidence="1">The sequence shown here is derived from an EMBL/GenBank/DDBJ whole genome shotgun (WGS) entry which is preliminary data.</text>
</comment>
<reference evidence="1 2" key="1">
    <citation type="submission" date="2015-10" db="EMBL/GenBank/DDBJ databases">
        <title>Draft genomes sequences of Candida glabrata isolates 1A, 1B, 2A, 2B, 3A and 3B.</title>
        <authorList>
            <person name="Haavelsrud O.E."/>
            <person name="Gaustad P."/>
        </authorList>
    </citation>
    <scope>NUCLEOTIDE SEQUENCE [LARGE SCALE GENOMIC DNA]</scope>
    <source>
        <strain evidence="1">910700640</strain>
    </source>
</reference>
<organism evidence="1 2">
    <name type="scientific">Candida glabrata</name>
    <name type="common">Yeast</name>
    <name type="synonym">Torulopsis glabrata</name>
    <dbReference type="NCBI Taxonomy" id="5478"/>
    <lineage>
        <taxon>Eukaryota</taxon>
        <taxon>Fungi</taxon>
        <taxon>Dikarya</taxon>
        <taxon>Ascomycota</taxon>
        <taxon>Saccharomycotina</taxon>
        <taxon>Saccharomycetes</taxon>
        <taxon>Saccharomycetales</taxon>
        <taxon>Saccharomycetaceae</taxon>
        <taxon>Nakaseomyces</taxon>
    </lineage>
</organism>
<dbReference type="VEuPathDB" id="FungiDB:B1J91_K06743g"/>
<gene>
    <name evidence="1" type="ORF">AO440_003538</name>
</gene>
<dbReference type="GO" id="GO:0065003">
    <property type="term" value="P:protein-containing complex assembly"/>
    <property type="evidence" value="ECO:0007669"/>
    <property type="project" value="EnsemblFungi"/>
</dbReference>
<accession>A0A0W0C657</accession>
<proteinExistence type="predicted"/>
<dbReference type="InterPro" id="IPR040347">
    <property type="entry name" value="YBP1/2"/>
</dbReference>